<accession>A0A183GHK7</accession>
<name>A0A183GHK7_HELPZ</name>
<protein>
    <submittedName>
        <fullName evidence="2">Secreted protein</fullName>
    </submittedName>
</protein>
<dbReference type="AlphaFoldDB" id="A0A183GHK7"/>
<dbReference type="WBParaSite" id="HPBE_0002205301-mRNA-1">
    <property type="protein sequence ID" value="HPBE_0002205301-mRNA-1"/>
    <property type="gene ID" value="HPBE_0002205301"/>
</dbReference>
<dbReference type="Proteomes" id="UP000050761">
    <property type="component" value="Unassembled WGS sequence"/>
</dbReference>
<evidence type="ECO:0000313" key="2">
    <source>
        <dbReference type="WBParaSite" id="HPBE_0002205301-mRNA-1"/>
    </source>
</evidence>
<proteinExistence type="predicted"/>
<sequence>LPTTNLSSTASVAATTTTEAVNVTVTSSTTGRPLVLSRTVAPAVAKILKNGCTEDHTDLQVCERYFADYLAKVKEWADKHNQLVGEQMWKACTLLSQVKHVPTMCCTTFRATCATHLQTSV</sequence>
<keyword evidence="1" id="KW-1185">Reference proteome</keyword>
<evidence type="ECO:0000313" key="1">
    <source>
        <dbReference type="Proteomes" id="UP000050761"/>
    </source>
</evidence>
<reference evidence="2" key="1">
    <citation type="submission" date="2019-09" db="UniProtKB">
        <authorList>
            <consortium name="WormBaseParasite"/>
        </authorList>
    </citation>
    <scope>IDENTIFICATION</scope>
</reference>
<dbReference type="PANTHER" id="PTHR36516">
    <property type="entry name" value="PROTEIN CBG04168-RELATED"/>
    <property type="match status" value="1"/>
</dbReference>
<organism evidence="1 2">
    <name type="scientific">Heligmosomoides polygyrus</name>
    <name type="common">Parasitic roundworm</name>
    <dbReference type="NCBI Taxonomy" id="6339"/>
    <lineage>
        <taxon>Eukaryota</taxon>
        <taxon>Metazoa</taxon>
        <taxon>Ecdysozoa</taxon>
        <taxon>Nematoda</taxon>
        <taxon>Chromadorea</taxon>
        <taxon>Rhabditida</taxon>
        <taxon>Rhabditina</taxon>
        <taxon>Rhabditomorpha</taxon>
        <taxon>Strongyloidea</taxon>
        <taxon>Heligmosomidae</taxon>
        <taxon>Heligmosomoides</taxon>
    </lineage>
</organism>
<dbReference type="PANTHER" id="PTHR36516:SF5">
    <property type="entry name" value="DOMON DOMAIN-CONTAINING PROTEIN"/>
    <property type="match status" value="1"/>
</dbReference>